<dbReference type="Proteomes" id="UP001153321">
    <property type="component" value="Chromosome 24"/>
</dbReference>
<proteinExistence type="predicted"/>
<feature type="compositionally biased region" description="Basic and acidic residues" evidence="1">
    <location>
        <begin position="282"/>
        <end position="295"/>
    </location>
</feature>
<sequence length="817" mass="93129">MIVCAVRNSELETMQDREKSPQYSLEKCSYRFLQQTAKSMGLPSNVKKMYLIQLINAKRFSSEQAVEILIKQVRRERQHCSMLRRKAAKNRLKKNAQQSSEISSTSNGHSPPITHIPKRVSHILIRYSPEVHSPNKYPRTIQKSISITSSDRVLRSFNRIKKPSYLLNENLMSLLDSPEEITKQVRNTNKVEKCRNVKRVFAKKIFDGRHCFHGGEVMPVQRDATTSPPPTRRQQRLSGVYPLQPEDIKLPTVTVRRADGSISKLKAIIQKPLTITDTPSNNRKEPLQITDRPHNEQNSSEIPQNLSYRPSNTDTSTPNYNNQLSNWSNMGYRTSSASEIPHNMNYLSQNMIATVFNYNYQAPSNALANVPQNYVRYSNSSEDTMSVGYRDNQSNDYGVYYHKKIRAEQVRSLRSREMARSAEVECQLPRINEVFSKFNSVYCSDVTEPLYVQVDNEPEIAPPLQSYIPDPRIQYQVNTPTLEKFYNFKTASQSLLQTTSSNNTRTVYCTPVISTAKAQPSAAGPGLYNIVSPPRDSQGPYTQVQYNQAQYNQGMYTNQEEMPRVRDFFRSFHCDEDAVQDSQPLAQTADFHRSTSSIATLTSQEQDHTANITIPEMVEDAFEIISQDGDYMERMGMDIRMQCILCNWAGPKIILEYHIRKEHAAQIVECVGSECVARYSLGVLAARRRCLTHVLQLKGDLYLLSAEYRDPDDFIASLSTLSYEPDAPKTGSMTIYNKVTGEPFTWQGEITDLPLCMPCENSPNCFKVPLSRMDLLPNSANLILLNRELVVRSPTKVVVGQPELDDIHINLIVKIFD</sequence>
<keyword evidence="3" id="KW-1185">Reference proteome</keyword>
<feature type="compositionally biased region" description="Polar residues" evidence="1">
    <location>
        <begin position="97"/>
        <end position="109"/>
    </location>
</feature>
<dbReference type="EMBL" id="LR824555">
    <property type="protein sequence ID" value="CAH1641838.1"/>
    <property type="molecule type" value="Genomic_DNA"/>
</dbReference>
<accession>A0A9P0N527</accession>
<reference evidence="2" key="1">
    <citation type="submission" date="2022-02" db="EMBL/GenBank/DDBJ databases">
        <authorList>
            <person name="King R."/>
        </authorList>
    </citation>
    <scope>NUCLEOTIDE SEQUENCE</scope>
</reference>
<name>A0A9P0N527_SPOLI</name>
<feature type="region of interest" description="Disordered" evidence="1">
    <location>
        <begin position="87"/>
        <end position="115"/>
    </location>
</feature>
<evidence type="ECO:0000256" key="1">
    <source>
        <dbReference type="SAM" id="MobiDB-lite"/>
    </source>
</evidence>
<protein>
    <submittedName>
        <fullName evidence="2">Uncharacterized protein</fullName>
    </submittedName>
</protein>
<gene>
    <name evidence="2" type="ORF">SPLIT_LOCUS7194</name>
</gene>
<feature type="region of interest" description="Disordered" evidence="1">
    <location>
        <begin position="276"/>
        <end position="316"/>
    </location>
</feature>
<feature type="compositionally biased region" description="Polar residues" evidence="1">
    <location>
        <begin position="296"/>
        <end position="316"/>
    </location>
</feature>
<dbReference type="AlphaFoldDB" id="A0A9P0N527"/>
<organism evidence="2 3">
    <name type="scientific">Spodoptera littoralis</name>
    <name type="common">Egyptian cotton leafworm</name>
    <dbReference type="NCBI Taxonomy" id="7109"/>
    <lineage>
        <taxon>Eukaryota</taxon>
        <taxon>Metazoa</taxon>
        <taxon>Ecdysozoa</taxon>
        <taxon>Arthropoda</taxon>
        <taxon>Hexapoda</taxon>
        <taxon>Insecta</taxon>
        <taxon>Pterygota</taxon>
        <taxon>Neoptera</taxon>
        <taxon>Endopterygota</taxon>
        <taxon>Lepidoptera</taxon>
        <taxon>Glossata</taxon>
        <taxon>Ditrysia</taxon>
        <taxon>Noctuoidea</taxon>
        <taxon>Noctuidae</taxon>
        <taxon>Amphipyrinae</taxon>
        <taxon>Spodoptera</taxon>
    </lineage>
</organism>
<evidence type="ECO:0000313" key="3">
    <source>
        <dbReference type="Proteomes" id="UP001153321"/>
    </source>
</evidence>
<evidence type="ECO:0000313" key="2">
    <source>
        <dbReference type="EMBL" id="CAH1641838.1"/>
    </source>
</evidence>